<reference evidence="4 5" key="1">
    <citation type="submission" date="2014-03" db="EMBL/GenBank/DDBJ databases">
        <title>Genomics of Bifidobacteria.</title>
        <authorList>
            <person name="Ventura M."/>
            <person name="Milani C."/>
            <person name="Lugli G.A."/>
        </authorList>
    </citation>
    <scope>NUCLEOTIDE SEQUENCE [LARGE SCALE GENOMIC DNA]</scope>
    <source>
        <strain evidence="4 5">JCM 13495</strain>
    </source>
</reference>
<dbReference type="eggNOG" id="COG2249">
    <property type="taxonomic scope" value="Bacteria"/>
</dbReference>
<evidence type="ECO:0000256" key="1">
    <source>
        <dbReference type="ARBA" id="ARBA00006252"/>
    </source>
</evidence>
<feature type="domain" description="Flavodoxin-like fold" evidence="3">
    <location>
        <begin position="3"/>
        <end position="190"/>
    </location>
</feature>
<dbReference type="PANTHER" id="PTHR10204">
    <property type="entry name" value="NAD P H OXIDOREDUCTASE-RELATED"/>
    <property type="match status" value="1"/>
</dbReference>
<evidence type="ECO:0000259" key="3">
    <source>
        <dbReference type="Pfam" id="PF02525"/>
    </source>
</evidence>
<dbReference type="STRING" id="356829.BITS_0821"/>
<dbReference type="GO" id="GO:0003955">
    <property type="term" value="F:NAD(P)H dehydrogenase (quinone) activity"/>
    <property type="evidence" value="ECO:0007669"/>
    <property type="project" value="TreeGrafter"/>
</dbReference>
<dbReference type="InterPro" id="IPR051545">
    <property type="entry name" value="NAD(P)H_dehydrogenase_qn"/>
</dbReference>
<comment type="similarity">
    <text evidence="1">Belongs to the NAD(P)H dehydrogenase (quinone) family.</text>
</comment>
<dbReference type="Pfam" id="PF02525">
    <property type="entry name" value="Flavodoxin_2"/>
    <property type="match status" value="1"/>
</dbReference>
<evidence type="ECO:0000313" key="4">
    <source>
        <dbReference type="EMBL" id="KFJ08312.1"/>
    </source>
</evidence>
<dbReference type="Gene3D" id="3.40.50.360">
    <property type="match status" value="1"/>
</dbReference>
<accession>A0A087EKL1</accession>
<dbReference type="SUPFAM" id="SSF52218">
    <property type="entry name" value="Flavoproteins"/>
    <property type="match status" value="1"/>
</dbReference>
<dbReference type="PANTHER" id="PTHR10204:SF34">
    <property type="entry name" value="NAD(P)H DEHYDROGENASE [QUINONE] 1 ISOFORM 1"/>
    <property type="match status" value="1"/>
</dbReference>
<dbReference type="EMBL" id="JGZU01000002">
    <property type="protein sequence ID" value="KFJ08312.1"/>
    <property type="molecule type" value="Genomic_DNA"/>
</dbReference>
<name>A0A087EKL1_9BIFI</name>
<dbReference type="InterPro" id="IPR029039">
    <property type="entry name" value="Flavoprotein-like_sf"/>
</dbReference>
<comment type="caution">
    <text evidence="4">The sequence shown here is derived from an EMBL/GenBank/DDBJ whole genome shotgun (WGS) entry which is preliminary data.</text>
</comment>
<organism evidence="4 5">
    <name type="scientific">Bifidobacterium tsurumiense</name>
    <dbReference type="NCBI Taxonomy" id="356829"/>
    <lineage>
        <taxon>Bacteria</taxon>
        <taxon>Bacillati</taxon>
        <taxon>Actinomycetota</taxon>
        <taxon>Actinomycetes</taxon>
        <taxon>Bifidobacteriales</taxon>
        <taxon>Bifidobacteriaceae</taxon>
        <taxon>Bifidobacterium</taxon>
    </lineage>
</organism>
<dbReference type="RefSeq" id="WP_026641782.1">
    <property type="nucleotide sequence ID" value="NZ_JGZU01000002.1"/>
</dbReference>
<keyword evidence="2 4" id="KW-0560">Oxidoreductase</keyword>
<dbReference type="OrthoDB" id="9798454at2"/>
<sequence>MRKVTVITSNPESNSLTNAVGKAFADGATSSGARADIIDLYKIGFNPVYGIDDRNHYLGKAPVPEDIKGLQEQLADSDVIALVFPIYWYSMLAMMKGFLDRVFCRGFAYYPGGKPGRLAGKTVRIVLLAGSSQEWTEEAGIDEALRNQIIRQALGKYCGIEDVEFMYVDNLKMGNDDPERRARAAKQLEQVREMSADLI</sequence>
<evidence type="ECO:0000313" key="5">
    <source>
        <dbReference type="Proteomes" id="UP000029080"/>
    </source>
</evidence>
<dbReference type="GO" id="GO:0005829">
    <property type="term" value="C:cytosol"/>
    <property type="evidence" value="ECO:0007669"/>
    <property type="project" value="TreeGrafter"/>
</dbReference>
<gene>
    <name evidence="4" type="ORF">BITS_0821</name>
</gene>
<keyword evidence="5" id="KW-1185">Reference proteome</keyword>
<dbReference type="InterPro" id="IPR003680">
    <property type="entry name" value="Flavodoxin_fold"/>
</dbReference>
<protein>
    <submittedName>
        <fullName evidence="4">NAD(P)H oxidoreductase</fullName>
        <ecNumber evidence="4">1.10.99.2</ecNumber>
    </submittedName>
</protein>
<dbReference type="AlphaFoldDB" id="A0A087EKL1"/>
<dbReference type="Proteomes" id="UP000029080">
    <property type="component" value="Unassembled WGS sequence"/>
</dbReference>
<dbReference type="EC" id="1.10.99.2" evidence="4"/>
<proteinExistence type="inferred from homology"/>
<evidence type="ECO:0000256" key="2">
    <source>
        <dbReference type="ARBA" id="ARBA00023002"/>
    </source>
</evidence>